<organism evidence="5">
    <name type="scientific">marine sediment metagenome</name>
    <dbReference type="NCBI Taxonomy" id="412755"/>
    <lineage>
        <taxon>unclassified sequences</taxon>
        <taxon>metagenomes</taxon>
        <taxon>ecological metagenomes</taxon>
    </lineage>
</organism>
<dbReference type="GO" id="GO:0046872">
    <property type="term" value="F:metal ion binding"/>
    <property type="evidence" value="ECO:0007669"/>
    <property type="project" value="InterPro"/>
</dbReference>
<dbReference type="GO" id="GO:0005524">
    <property type="term" value="F:ATP binding"/>
    <property type="evidence" value="ECO:0007669"/>
    <property type="project" value="UniProtKB-KW"/>
</dbReference>
<evidence type="ECO:0000256" key="2">
    <source>
        <dbReference type="ARBA" id="ARBA00022741"/>
    </source>
</evidence>
<dbReference type="GO" id="GO:0016874">
    <property type="term" value="F:ligase activity"/>
    <property type="evidence" value="ECO:0007669"/>
    <property type="project" value="UniProtKB-KW"/>
</dbReference>
<dbReference type="EMBL" id="BARS01004584">
    <property type="protein sequence ID" value="GAF80477.1"/>
    <property type="molecule type" value="Genomic_DNA"/>
</dbReference>
<evidence type="ECO:0000256" key="1">
    <source>
        <dbReference type="ARBA" id="ARBA00022598"/>
    </source>
</evidence>
<dbReference type="InterPro" id="IPR051538">
    <property type="entry name" value="Acyl-CoA_Synth/Transferase"/>
</dbReference>
<dbReference type="Gene3D" id="3.30.470.20">
    <property type="entry name" value="ATP-grasp fold, B domain"/>
    <property type="match status" value="1"/>
</dbReference>
<evidence type="ECO:0000259" key="4">
    <source>
        <dbReference type="PROSITE" id="PS50975"/>
    </source>
</evidence>
<protein>
    <recommendedName>
        <fullName evidence="4">ATP-grasp domain-containing protein</fullName>
    </recommendedName>
</protein>
<dbReference type="InterPro" id="IPR011761">
    <property type="entry name" value="ATP-grasp"/>
</dbReference>
<dbReference type="InterPro" id="IPR013815">
    <property type="entry name" value="ATP_grasp_subdomain_1"/>
</dbReference>
<evidence type="ECO:0000256" key="3">
    <source>
        <dbReference type="ARBA" id="ARBA00022840"/>
    </source>
</evidence>
<dbReference type="SUPFAM" id="SSF52210">
    <property type="entry name" value="Succinyl-CoA synthetase domains"/>
    <property type="match status" value="1"/>
</dbReference>
<name>X0SX58_9ZZZZ</name>
<dbReference type="Pfam" id="PF13549">
    <property type="entry name" value="ATP-grasp_5"/>
    <property type="match status" value="1"/>
</dbReference>
<dbReference type="PROSITE" id="PS50975">
    <property type="entry name" value="ATP_GRASP"/>
    <property type="match status" value="1"/>
</dbReference>
<reference evidence="5" key="1">
    <citation type="journal article" date="2014" name="Front. Microbiol.">
        <title>High frequency of phylogenetically diverse reductive dehalogenase-homologous genes in deep subseafloor sedimentary metagenomes.</title>
        <authorList>
            <person name="Kawai M."/>
            <person name="Futagami T."/>
            <person name="Toyoda A."/>
            <person name="Takaki Y."/>
            <person name="Nishi S."/>
            <person name="Hori S."/>
            <person name="Arai W."/>
            <person name="Tsubouchi T."/>
            <person name="Morono Y."/>
            <person name="Uchiyama I."/>
            <person name="Ito T."/>
            <person name="Fujiyama A."/>
            <person name="Inagaki F."/>
            <person name="Takami H."/>
        </authorList>
    </citation>
    <scope>NUCLEOTIDE SEQUENCE</scope>
    <source>
        <strain evidence="5">Expedition CK06-06</strain>
    </source>
</reference>
<dbReference type="Gene3D" id="3.40.50.261">
    <property type="entry name" value="Succinyl-CoA synthetase domains"/>
    <property type="match status" value="1"/>
</dbReference>
<dbReference type="Gene3D" id="3.30.1490.20">
    <property type="entry name" value="ATP-grasp fold, A domain"/>
    <property type="match status" value="1"/>
</dbReference>
<gene>
    <name evidence="5" type="ORF">S01H1_08962</name>
</gene>
<dbReference type="PANTHER" id="PTHR43334">
    <property type="entry name" value="ACETATE--COA LIGASE [ADP-FORMING]"/>
    <property type="match status" value="1"/>
</dbReference>
<keyword evidence="2" id="KW-0547">Nucleotide-binding</keyword>
<dbReference type="InterPro" id="IPR016102">
    <property type="entry name" value="Succinyl-CoA_synth-like"/>
</dbReference>
<sequence>IRSASKPVVVALMGEELIAHAARLFRQSHIPDYRFPERAVSAMRVLTERARQLAIPAEEIPKLDGVNPDIARGILAKVEVGEAGFVESTVATEVVRTYGIQTPPEIFAHSVHEVLKAADQLNYPVALKIVSSDLPHKSEMGGVLLDLESPEQVVAGFESMMGAASQALGQRKISGVVVQSMVSEGQDVIAGVVRDEQFGPLVMFGLGGVEVEALNDVAFALAPLKRHEAEDMLDRTWAGRRLLGYRSLLPADREAVLDVLLRLSQISIDLPQVAEIEVNPLRAQPGEGGALALDVRLRLRG</sequence>
<dbReference type="FunFam" id="3.30.1490.20:FF:000020">
    <property type="entry name" value="Protein lysine acetyltransferase"/>
    <property type="match status" value="1"/>
</dbReference>
<evidence type="ECO:0000313" key="5">
    <source>
        <dbReference type="EMBL" id="GAF80477.1"/>
    </source>
</evidence>
<dbReference type="PANTHER" id="PTHR43334:SF1">
    <property type="entry name" value="3-HYDROXYPROPIONATE--COA LIGASE [ADP-FORMING]"/>
    <property type="match status" value="1"/>
</dbReference>
<comment type="caution">
    <text evidence="5">The sequence shown here is derived from an EMBL/GenBank/DDBJ whole genome shotgun (WGS) entry which is preliminary data.</text>
</comment>
<dbReference type="SUPFAM" id="SSF56059">
    <property type="entry name" value="Glutathione synthetase ATP-binding domain-like"/>
    <property type="match status" value="1"/>
</dbReference>
<keyword evidence="3" id="KW-0067">ATP-binding</keyword>
<proteinExistence type="predicted"/>
<keyword evidence="1" id="KW-0436">Ligase</keyword>
<feature type="domain" description="ATP-grasp" evidence="4">
    <location>
        <begin position="92"/>
        <end position="128"/>
    </location>
</feature>
<dbReference type="AlphaFoldDB" id="X0SX58"/>
<feature type="non-terminal residue" evidence="5">
    <location>
        <position position="1"/>
    </location>
</feature>
<accession>X0SX58</accession>